<organism evidence="2 3">
    <name type="scientific">Scylla paramamosain</name>
    <name type="common">Mud crab</name>
    <dbReference type="NCBI Taxonomy" id="85552"/>
    <lineage>
        <taxon>Eukaryota</taxon>
        <taxon>Metazoa</taxon>
        <taxon>Ecdysozoa</taxon>
        <taxon>Arthropoda</taxon>
        <taxon>Crustacea</taxon>
        <taxon>Multicrustacea</taxon>
        <taxon>Malacostraca</taxon>
        <taxon>Eumalacostraca</taxon>
        <taxon>Eucarida</taxon>
        <taxon>Decapoda</taxon>
        <taxon>Pleocyemata</taxon>
        <taxon>Brachyura</taxon>
        <taxon>Eubrachyura</taxon>
        <taxon>Portunoidea</taxon>
        <taxon>Portunidae</taxon>
        <taxon>Portuninae</taxon>
        <taxon>Scylla</taxon>
    </lineage>
</organism>
<comment type="caution">
    <text evidence="2">The sequence shown here is derived from an EMBL/GenBank/DDBJ whole genome shotgun (WGS) entry which is preliminary data.</text>
</comment>
<evidence type="ECO:0000313" key="2">
    <source>
        <dbReference type="EMBL" id="KAK8374795.1"/>
    </source>
</evidence>
<feature type="compositionally biased region" description="Low complexity" evidence="1">
    <location>
        <begin position="60"/>
        <end position="73"/>
    </location>
</feature>
<feature type="region of interest" description="Disordered" evidence="1">
    <location>
        <begin position="13"/>
        <end position="154"/>
    </location>
</feature>
<evidence type="ECO:0000256" key="1">
    <source>
        <dbReference type="SAM" id="MobiDB-lite"/>
    </source>
</evidence>
<dbReference type="EMBL" id="JARAKH010000218">
    <property type="protein sequence ID" value="KAK8374797.1"/>
    <property type="molecule type" value="Genomic_DNA"/>
</dbReference>
<keyword evidence="3" id="KW-1185">Reference proteome</keyword>
<reference evidence="2 3" key="1">
    <citation type="submission" date="2023-03" db="EMBL/GenBank/DDBJ databases">
        <title>High-quality genome of Scylla paramamosain provides insights in environmental adaptation.</title>
        <authorList>
            <person name="Zhang L."/>
        </authorList>
    </citation>
    <scope>NUCLEOTIDE SEQUENCE [LARGE SCALE GENOMIC DNA]</scope>
    <source>
        <strain evidence="2">LZ_2023a</strain>
        <tissue evidence="2">Muscle</tissue>
    </source>
</reference>
<feature type="compositionally biased region" description="Pro residues" evidence="1">
    <location>
        <begin position="27"/>
        <end position="38"/>
    </location>
</feature>
<sequence length="385" mass="41378">MPTFMDTNFIPYGSPTAPPAHHFHPQPSYPGPPPPQAPPSYDTAGTFSYGFQSPPPPYSGDPAPGYHQGYSPASPGPYVPPPAAPGPYIQPPMPPGGYGLYPDLAQLQQVPQAPSPYSSSGGTTSPPVPARPAPPPPGYGAPTTPDGRSPTQTCSFAHLKEGETPAGHVVQWRGGDGLQIFFLQQEGHVVSPKRPLIMSIYKRICSPGSPEGMVEVHGCWRLRLVAGTTPVLHTSPSCYTFMDTSTNPSRVVILQMSTQLTKKMSEDLLDLLTELTDLRNEDGGVVEKVTTGVATVYDDLTHKLNTVVKDTVPNAHKSTKWLRKGTGSLVRIGGNLVSRGIHLVADHIPANEKPQQDESPAHAELLRCLKTYKKCVEENSITYVN</sequence>
<gene>
    <name evidence="2" type="ORF">O3P69_012563</name>
</gene>
<accession>A0AAW0SHC7</accession>
<dbReference type="EMBL" id="JARAKH010000218">
    <property type="protein sequence ID" value="KAK8374798.1"/>
    <property type="molecule type" value="Genomic_DNA"/>
</dbReference>
<dbReference type="EMBL" id="JARAKH010000218">
    <property type="protein sequence ID" value="KAK8374795.1"/>
    <property type="molecule type" value="Genomic_DNA"/>
</dbReference>
<dbReference type="Proteomes" id="UP001487740">
    <property type="component" value="Unassembled WGS sequence"/>
</dbReference>
<protein>
    <submittedName>
        <fullName evidence="2">Uncharacterized protein</fullName>
    </submittedName>
</protein>
<feature type="compositionally biased region" description="Pro residues" evidence="1">
    <location>
        <begin position="74"/>
        <end position="95"/>
    </location>
</feature>
<evidence type="ECO:0000313" key="3">
    <source>
        <dbReference type="Proteomes" id="UP001487740"/>
    </source>
</evidence>
<dbReference type="AlphaFoldDB" id="A0AAW0SHC7"/>
<feature type="compositionally biased region" description="Pro residues" evidence="1">
    <location>
        <begin position="126"/>
        <end position="139"/>
    </location>
</feature>
<name>A0AAW0SHC7_SCYPA</name>
<feature type="compositionally biased region" description="Low complexity" evidence="1">
    <location>
        <begin position="115"/>
        <end position="125"/>
    </location>
</feature>
<proteinExistence type="predicted"/>